<evidence type="ECO:0000259" key="4">
    <source>
        <dbReference type="Pfam" id="PF21782"/>
    </source>
</evidence>
<dbReference type="InterPro" id="IPR048976">
    <property type="entry name" value="WHD_PKMT"/>
</dbReference>
<dbReference type="Pfam" id="PF21782">
    <property type="entry name" value="WHD_PKMT"/>
    <property type="match status" value="1"/>
</dbReference>
<evidence type="ECO:0000259" key="3">
    <source>
        <dbReference type="Pfam" id="PF13649"/>
    </source>
</evidence>
<dbReference type="Gene3D" id="3.40.50.150">
    <property type="entry name" value="Vaccinia Virus protein VP39"/>
    <property type="match status" value="1"/>
</dbReference>
<dbReference type="PANTHER" id="PTHR43667">
    <property type="entry name" value="CYCLOPROPANE-FATTY-ACYL-PHOSPHOLIPID SYNTHASE"/>
    <property type="match status" value="1"/>
</dbReference>
<dbReference type="CDD" id="cd02440">
    <property type="entry name" value="AdoMet_MTases"/>
    <property type="match status" value="1"/>
</dbReference>
<dbReference type="KEGG" id="mbah:HYN46_01195"/>
<evidence type="ECO:0000313" key="5">
    <source>
        <dbReference type="EMBL" id="AXI01630.1"/>
    </source>
</evidence>
<accession>A0A345P2X1</accession>
<feature type="domain" description="Methyltransferase" evidence="3">
    <location>
        <begin position="50"/>
        <end position="147"/>
    </location>
</feature>
<dbReference type="Proteomes" id="UP000253940">
    <property type="component" value="Chromosome"/>
</dbReference>
<dbReference type="Pfam" id="PF13649">
    <property type="entry name" value="Methyltransf_25"/>
    <property type="match status" value="1"/>
</dbReference>
<dbReference type="AlphaFoldDB" id="A0A345P2X1"/>
<protein>
    <submittedName>
        <fullName evidence="5">Methyltransferase domain-containing protein</fullName>
    </submittedName>
</protein>
<proteinExistence type="predicted"/>
<dbReference type="SUPFAM" id="SSF53335">
    <property type="entry name" value="S-adenosyl-L-methionine-dependent methyltransferases"/>
    <property type="match status" value="1"/>
</dbReference>
<dbReference type="GO" id="GO:0008168">
    <property type="term" value="F:methyltransferase activity"/>
    <property type="evidence" value="ECO:0007669"/>
    <property type="project" value="UniProtKB-KW"/>
</dbReference>
<keyword evidence="5" id="KW-0489">Methyltransferase</keyword>
<dbReference type="PANTHER" id="PTHR43667:SF2">
    <property type="entry name" value="FATTY ACID C-METHYL TRANSFERASE"/>
    <property type="match status" value="1"/>
</dbReference>
<sequence>MSSTINERLSNSYNETPYHSHPFPQSTPAHLSAIAALFNVKSVPVEQARILELGCASGGNIIPLALRFPQATIIGVDLSEAHIAEGKATIQHLGLKNITLMLMDLTEIQKNFGTFDYIIAHGVYSWVPQEAQVAMLRICGECLSAEGLAYISYNTYPGWKYREVIRDAMMFRGASRETSPEKLAYARGMVDFLHERSDPNSLTRKNIDDVLPTLRSAQDYYLIHEFLEHCNYPCYFHEFIDRARQNGLAYLAESQPASMFLSNYSTEIIEPLLKECHGNQVAIEQHLDFLTARTFRQTILMSAKRADLVNYQLDPVRLQQLHYAGVFIPLKNTMNATNESQFEGLQSQSVSLIHPLAIIAAQILNERYPATIQLHSLAVEVSLRTQQQPHPKDVVECMTVVQSFIENMITRGLIRFRNQPITLATHVSDRPLRDPKACITAQENHLVTTIWHENAHLGIIEESILPLLDGKHTHAELIDHLQGEVAENRITLNKQGILITDTQEIENALHEHLNLALYALQRKGLLIS</sequence>
<name>A0A345P2X1_9GAMM</name>
<gene>
    <name evidence="5" type="ORF">HYN46_01195</name>
</gene>
<dbReference type="GO" id="GO:0032259">
    <property type="term" value="P:methylation"/>
    <property type="evidence" value="ECO:0007669"/>
    <property type="project" value="UniProtKB-KW"/>
</dbReference>
<feature type="region of interest" description="Disordered" evidence="1">
    <location>
        <begin position="1"/>
        <end position="22"/>
    </location>
</feature>
<keyword evidence="6" id="KW-1185">Reference proteome</keyword>
<feature type="domain" description="PKMT C-terminal winged helix" evidence="4">
    <location>
        <begin position="429"/>
        <end position="525"/>
    </location>
</feature>
<dbReference type="InterPro" id="IPR018773">
    <property type="entry name" value="MeTrfase_reg_dom_prd"/>
</dbReference>
<dbReference type="RefSeq" id="WP_114897740.1">
    <property type="nucleotide sequence ID" value="NZ_CP031222.1"/>
</dbReference>
<reference evidence="5 6" key="1">
    <citation type="submission" date="2018-07" db="EMBL/GenBank/DDBJ databases">
        <title>Genome sequencing of Moraxellaceae gen. HYN0046.</title>
        <authorList>
            <person name="Kim M."/>
            <person name="Yi H."/>
        </authorList>
    </citation>
    <scope>NUCLEOTIDE SEQUENCE [LARGE SCALE GENOMIC DNA]</scope>
    <source>
        <strain evidence="5 6">HYN0046</strain>
    </source>
</reference>
<keyword evidence="5" id="KW-0808">Transferase</keyword>
<dbReference type="InterPro" id="IPR050723">
    <property type="entry name" value="CFA/CMAS"/>
</dbReference>
<dbReference type="OrthoDB" id="323463at2"/>
<evidence type="ECO:0000259" key="2">
    <source>
        <dbReference type="Pfam" id="PF10119"/>
    </source>
</evidence>
<feature type="domain" description="Methyltransferase regulatory" evidence="2">
    <location>
        <begin position="219"/>
        <end position="300"/>
    </location>
</feature>
<dbReference type="InterPro" id="IPR029063">
    <property type="entry name" value="SAM-dependent_MTases_sf"/>
</dbReference>
<evidence type="ECO:0000256" key="1">
    <source>
        <dbReference type="SAM" id="MobiDB-lite"/>
    </source>
</evidence>
<dbReference type="InterPro" id="IPR041698">
    <property type="entry name" value="Methyltransf_25"/>
</dbReference>
<dbReference type="Pfam" id="PF10119">
    <property type="entry name" value="MethyTransf_Reg"/>
    <property type="match status" value="1"/>
</dbReference>
<evidence type="ECO:0000313" key="6">
    <source>
        <dbReference type="Proteomes" id="UP000253940"/>
    </source>
</evidence>
<dbReference type="EMBL" id="CP031222">
    <property type="protein sequence ID" value="AXI01630.1"/>
    <property type="molecule type" value="Genomic_DNA"/>
</dbReference>
<organism evidence="5 6">
    <name type="scientific">Aquirhabdus parva</name>
    <dbReference type="NCBI Taxonomy" id="2283318"/>
    <lineage>
        <taxon>Bacteria</taxon>
        <taxon>Pseudomonadati</taxon>
        <taxon>Pseudomonadota</taxon>
        <taxon>Gammaproteobacteria</taxon>
        <taxon>Moraxellales</taxon>
        <taxon>Moraxellaceae</taxon>
        <taxon>Aquirhabdus</taxon>
    </lineage>
</organism>